<feature type="domain" description="Ketoreductase" evidence="3">
    <location>
        <begin position="8"/>
        <end position="193"/>
    </location>
</feature>
<dbReference type="InterPro" id="IPR057326">
    <property type="entry name" value="KR_dom"/>
</dbReference>
<reference evidence="4 5" key="1">
    <citation type="journal article" name="Front. Microbiol.">
        <title>Sugar Metabolism of the First Thermophilic Planctomycete Thermogutta terrifontis: Comparative Genomic and Transcriptomic Approaches.</title>
        <authorList>
            <person name="Elcheninov A.G."/>
            <person name="Menzel P."/>
            <person name="Gudbergsdottir S.R."/>
            <person name="Slesarev A.I."/>
            <person name="Kadnikov V.V."/>
            <person name="Krogh A."/>
            <person name="Bonch-Osmolovskaya E.A."/>
            <person name="Peng X."/>
            <person name="Kublanov I.V."/>
        </authorList>
    </citation>
    <scope>NUCLEOTIDE SEQUENCE [LARGE SCALE GENOMIC DNA]</scope>
    <source>
        <strain evidence="4 5">R1</strain>
    </source>
</reference>
<accession>A0A286RJJ4</accession>
<dbReference type="InterPro" id="IPR002347">
    <property type="entry name" value="SDR_fam"/>
</dbReference>
<dbReference type="PANTHER" id="PTHR42879:SF2">
    <property type="entry name" value="3-OXOACYL-[ACYL-CARRIER-PROTEIN] REDUCTASE FABG"/>
    <property type="match status" value="1"/>
</dbReference>
<proteinExistence type="inferred from homology"/>
<evidence type="ECO:0000256" key="1">
    <source>
        <dbReference type="ARBA" id="ARBA00006484"/>
    </source>
</evidence>
<keyword evidence="2 4" id="KW-0560">Oxidoreductase</keyword>
<dbReference type="Pfam" id="PF13561">
    <property type="entry name" value="adh_short_C2"/>
    <property type="match status" value="1"/>
</dbReference>
<dbReference type="Gene3D" id="3.40.50.720">
    <property type="entry name" value="NAD(P)-binding Rossmann-like Domain"/>
    <property type="match status" value="1"/>
</dbReference>
<dbReference type="NCBIfam" id="NF009466">
    <property type="entry name" value="PRK12826.1-2"/>
    <property type="match status" value="1"/>
</dbReference>
<dbReference type="EC" id="1.1.1.100" evidence="4"/>
<evidence type="ECO:0000313" key="4">
    <source>
        <dbReference type="EMBL" id="ASV76131.1"/>
    </source>
</evidence>
<dbReference type="PRINTS" id="PR00080">
    <property type="entry name" value="SDRFAMILY"/>
</dbReference>
<dbReference type="InterPro" id="IPR020904">
    <property type="entry name" value="Sc_DH/Rdtase_CS"/>
</dbReference>
<dbReference type="InterPro" id="IPR036291">
    <property type="entry name" value="NAD(P)-bd_dom_sf"/>
</dbReference>
<dbReference type="FunFam" id="3.40.50.720:FF:000173">
    <property type="entry name" value="3-oxoacyl-[acyl-carrier protein] reductase"/>
    <property type="match status" value="1"/>
</dbReference>
<dbReference type="SUPFAM" id="SSF51735">
    <property type="entry name" value="NAD(P)-binding Rossmann-fold domains"/>
    <property type="match status" value="1"/>
</dbReference>
<dbReference type="InterPro" id="IPR050259">
    <property type="entry name" value="SDR"/>
</dbReference>
<keyword evidence="5" id="KW-1185">Reference proteome</keyword>
<dbReference type="Proteomes" id="UP000215086">
    <property type="component" value="Chromosome"/>
</dbReference>
<dbReference type="NCBIfam" id="NF005559">
    <property type="entry name" value="PRK07231.1"/>
    <property type="match status" value="1"/>
</dbReference>
<comment type="similarity">
    <text evidence="1">Belongs to the short-chain dehydrogenases/reductases (SDR) family.</text>
</comment>
<evidence type="ECO:0000259" key="3">
    <source>
        <dbReference type="SMART" id="SM00822"/>
    </source>
</evidence>
<evidence type="ECO:0000256" key="2">
    <source>
        <dbReference type="ARBA" id="ARBA00023002"/>
    </source>
</evidence>
<dbReference type="EMBL" id="CP018477">
    <property type="protein sequence ID" value="ASV76131.1"/>
    <property type="molecule type" value="Genomic_DNA"/>
</dbReference>
<dbReference type="PRINTS" id="PR00081">
    <property type="entry name" value="GDHRDH"/>
</dbReference>
<dbReference type="OrthoDB" id="9803333at2"/>
<dbReference type="GO" id="GO:0004316">
    <property type="term" value="F:3-oxoacyl-[acyl-carrier-protein] reductase (NADPH) activity"/>
    <property type="evidence" value="ECO:0007669"/>
    <property type="project" value="UniProtKB-EC"/>
</dbReference>
<dbReference type="KEGG" id="ttf:THTE_3530"/>
<dbReference type="SMART" id="SM00822">
    <property type="entry name" value="PKS_KR"/>
    <property type="match status" value="1"/>
</dbReference>
<protein>
    <submittedName>
        <fullName evidence="4">3-oxoacyl-[acyl-carrier protein] reductase</fullName>
        <ecNumber evidence="4">1.1.1.100</ecNumber>
    </submittedName>
</protein>
<dbReference type="RefSeq" id="WP_095415991.1">
    <property type="nucleotide sequence ID" value="NZ_CP018477.1"/>
</dbReference>
<dbReference type="AlphaFoldDB" id="A0A286RJJ4"/>
<dbReference type="PANTHER" id="PTHR42879">
    <property type="entry name" value="3-OXOACYL-(ACYL-CARRIER-PROTEIN) REDUCTASE"/>
    <property type="match status" value="1"/>
</dbReference>
<organism evidence="4 5">
    <name type="scientific">Thermogutta terrifontis</name>
    <dbReference type="NCBI Taxonomy" id="1331910"/>
    <lineage>
        <taxon>Bacteria</taxon>
        <taxon>Pseudomonadati</taxon>
        <taxon>Planctomycetota</taxon>
        <taxon>Planctomycetia</taxon>
        <taxon>Pirellulales</taxon>
        <taxon>Thermoguttaceae</taxon>
        <taxon>Thermogutta</taxon>
    </lineage>
</organism>
<dbReference type="PROSITE" id="PS00061">
    <property type="entry name" value="ADH_SHORT"/>
    <property type="match status" value="1"/>
</dbReference>
<dbReference type="GO" id="GO:0032787">
    <property type="term" value="P:monocarboxylic acid metabolic process"/>
    <property type="evidence" value="ECO:0007669"/>
    <property type="project" value="UniProtKB-ARBA"/>
</dbReference>
<sequence length="252" mass="26900">MKHRFENKVALVTGGSRGIGRACVFQLAREGAEVWFLYQSNQLAAAAVMNDLTAEGAKVHAEQADVRDSARIQQIVEKILNARGRIDVLVNSAGVIRDGLVGTMTDEQWREVLETNLTGTFNCCRAVAQPMLSQRQGSIVNLSSTAAEFSSRGQANYAASKGGINGLTRALAKEFAPRGVRVNAVAPGMIETDMSEAVRGLAGAKIKEIIPLRRVGTPEEVAHLVAFLASDEASYITGQIIRVDGGLSLGGY</sequence>
<name>A0A286RJJ4_9BACT</name>
<evidence type="ECO:0000313" key="5">
    <source>
        <dbReference type="Proteomes" id="UP000215086"/>
    </source>
</evidence>
<gene>
    <name evidence="4" type="ORF">THTE_3530</name>
</gene>